<dbReference type="PANTHER" id="PTHR11092:SF0">
    <property type="entry name" value="EPIMERASE FAMILY PROTEIN SDR39U1"/>
    <property type="match status" value="1"/>
</dbReference>
<proteinExistence type="inferred from homology"/>
<keyword evidence="5" id="KW-1185">Reference proteome</keyword>
<accession>A0A5P2GDC2</accession>
<dbReference type="OrthoDB" id="9801773at2"/>
<dbReference type="InterPro" id="IPR013549">
    <property type="entry name" value="DUF1731"/>
</dbReference>
<dbReference type="Pfam" id="PF08338">
    <property type="entry name" value="DUF1731"/>
    <property type="match status" value="1"/>
</dbReference>
<dbReference type="Proteomes" id="UP000292424">
    <property type="component" value="Chromosome"/>
</dbReference>
<dbReference type="InterPro" id="IPR010099">
    <property type="entry name" value="SDR39U1"/>
</dbReference>
<feature type="domain" description="NAD-dependent epimerase/dehydratase" evidence="2">
    <location>
        <begin position="4"/>
        <end position="223"/>
    </location>
</feature>
<comment type="similarity">
    <text evidence="1">Belongs to the NAD(P)-dependent epimerase/dehydratase family. SDR39U1 subfamily.</text>
</comment>
<organism evidence="4 5">
    <name type="scientific">Rhizosphaericola mali</name>
    <dbReference type="NCBI Taxonomy" id="2545455"/>
    <lineage>
        <taxon>Bacteria</taxon>
        <taxon>Pseudomonadati</taxon>
        <taxon>Bacteroidota</taxon>
        <taxon>Chitinophagia</taxon>
        <taxon>Chitinophagales</taxon>
        <taxon>Chitinophagaceae</taxon>
        <taxon>Rhizosphaericola</taxon>
    </lineage>
</organism>
<name>A0A5P2GDC2_9BACT</name>
<dbReference type="KEGG" id="arac:E0W69_013325"/>
<dbReference type="SUPFAM" id="SSF51735">
    <property type="entry name" value="NAD(P)-binding Rossmann-fold domains"/>
    <property type="match status" value="1"/>
</dbReference>
<gene>
    <name evidence="4" type="ORF">E0W69_013325</name>
</gene>
<evidence type="ECO:0000313" key="4">
    <source>
        <dbReference type="EMBL" id="QES89601.1"/>
    </source>
</evidence>
<dbReference type="PANTHER" id="PTHR11092">
    <property type="entry name" value="SUGAR NUCLEOTIDE EPIMERASE RELATED"/>
    <property type="match status" value="1"/>
</dbReference>
<sequence length="296" mass="33574">MKNILLTGATGFIGKELVRQILQKYTNAHLHILTRKKQSSSSPQISYYTWDIAKQLIDKDLPKEIDAVIHLAGANIAEKKWTEKRKKELINSRVKSTELLVKWIDENSITAKTFISASAIGFYGEGSIDQIFTEKDFSGNDFLAELCKKWEDASTQLKEKNIRVIYIRTGLVLHPEGGMWKELSTAFKLHVVPKFGNGKQIYSWISLDDLIRIYLFSLENTDVVGAVNAVAPNPLSQLELSKKLIEKTTNKFIVFPIPAFLLKIMLGELSIELLKNANISSRKIQNLGFNFEQEMP</sequence>
<dbReference type="InterPro" id="IPR036291">
    <property type="entry name" value="NAD(P)-bd_dom_sf"/>
</dbReference>
<dbReference type="InterPro" id="IPR001509">
    <property type="entry name" value="Epimerase_deHydtase"/>
</dbReference>
<dbReference type="Pfam" id="PF01370">
    <property type="entry name" value="Epimerase"/>
    <property type="match status" value="1"/>
</dbReference>
<dbReference type="AlphaFoldDB" id="A0A5P2GDC2"/>
<evidence type="ECO:0000259" key="3">
    <source>
        <dbReference type="Pfam" id="PF08338"/>
    </source>
</evidence>
<dbReference type="EMBL" id="CP044016">
    <property type="protein sequence ID" value="QES89601.1"/>
    <property type="molecule type" value="Genomic_DNA"/>
</dbReference>
<evidence type="ECO:0000313" key="5">
    <source>
        <dbReference type="Proteomes" id="UP000292424"/>
    </source>
</evidence>
<feature type="domain" description="DUF1731" evidence="3">
    <location>
        <begin position="257"/>
        <end position="292"/>
    </location>
</feature>
<protein>
    <submittedName>
        <fullName evidence="4">TIGR01777 family protein</fullName>
    </submittedName>
</protein>
<dbReference type="NCBIfam" id="TIGR01777">
    <property type="entry name" value="yfcH"/>
    <property type="match status" value="1"/>
</dbReference>
<dbReference type="RefSeq" id="WP_131330544.1">
    <property type="nucleotide sequence ID" value="NZ_CP044016.1"/>
</dbReference>
<evidence type="ECO:0000259" key="2">
    <source>
        <dbReference type="Pfam" id="PF01370"/>
    </source>
</evidence>
<dbReference type="Gene3D" id="3.40.50.720">
    <property type="entry name" value="NAD(P)-binding Rossmann-like Domain"/>
    <property type="match status" value="1"/>
</dbReference>
<reference evidence="4 5" key="1">
    <citation type="submission" date="2019-09" db="EMBL/GenBank/DDBJ databases">
        <title>Complete genome sequence of Arachidicoccus sp. B3-10 isolated from apple orchard soil.</title>
        <authorList>
            <person name="Kim H.S."/>
            <person name="Han K.-I."/>
            <person name="Suh M.K."/>
            <person name="Lee K.C."/>
            <person name="Eom M.K."/>
            <person name="Kim J.-S."/>
            <person name="Kang S.W."/>
            <person name="Sin Y."/>
            <person name="Lee J.-S."/>
        </authorList>
    </citation>
    <scope>NUCLEOTIDE SEQUENCE [LARGE SCALE GENOMIC DNA]</scope>
    <source>
        <strain evidence="4 5">B3-10</strain>
    </source>
</reference>
<evidence type="ECO:0000256" key="1">
    <source>
        <dbReference type="ARBA" id="ARBA00009353"/>
    </source>
</evidence>